<organism evidence="1 2">
    <name type="scientific">Vibrio paucivorans</name>
    <dbReference type="NCBI Taxonomy" id="2829489"/>
    <lineage>
        <taxon>Bacteria</taxon>
        <taxon>Pseudomonadati</taxon>
        <taxon>Pseudomonadota</taxon>
        <taxon>Gammaproteobacteria</taxon>
        <taxon>Vibrionales</taxon>
        <taxon>Vibrionaceae</taxon>
        <taxon>Vibrio</taxon>
    </lineage>
</organism>
<accession>A0A9X3CI45</accession>
<dbReference type="RefSeq" id="WP_265689254.1">
    <property type="nucleotide sequence ID" value="NZ_JAKRRX010000191.1"/>
</dbReference>
<dbReference type="AlphaFoldDB" id="A0A9X3CI45"/>
<gene>
    <name evidence="1" type="ORF">MD483_20505</name>
</gene>
<sequence length="65" mass="7504">MNGDKDKISELTKPPCESQDIDRFLDLLEKDMEQHPDKLIVSSQEMKEELDEIVGDYSVDLDGDY</sequence>
<protein>
    <submittedName>
        <fullName evidence="1">Uncharacterized protein</fullName>
    </submittedName>
</protein>
<reference evidence="1" key="1">
    <citation type="submission" date="2022-02" db="EMBL/GenBank/DDBJ databases">
        <title>Vibrio sp. nov., a new bacterium isolated from Bohai sea, China.</title>
        <authorList>
            <person name="Yuan Y."/>
        </authorList>
    </citation>
    <scope>NUCLEOTIDE SEQUENCE</scope>
    <source>
        <strain evidence="1">DBSS07</strain>
    </source>
</reference>
<keyword evidence="2" id="KW-1185">Reference proteome</keyword>
<dbReference type="Proteomes" id="UP001155586">
    <property type="component" value="Unassembled WGS sequence"/>
</dbReference>
<proteinExistence type="predicted"/>
<evidence type="ECO:0000313" key="1">
    <source>
        <dbReference type="EMBL" id="MCW8336196.1"/>
    </source>
</evidence>
<evidence type="ECO:0000313" key="2">
    <source>
        <dbReference type="Proteomes" id="UP001155586"/>
    </source>
</evidence>
<dbReference type="EMBL" id="JAKRRX010000191">
    <property type="protein sequence ID" value="MCW8336196.1"/>
    <property type="molecule type" value="Genomic_DNA"/>
</dbReference>
<comment type="caution">
    <text evidence="1">The sequence shown here is derived from an EMBL/GenBank/DDBJ whole genome shotgun (WGS) entry which is preliminary data.</text>
</comment>
<name>A0A9X3CI45_9VIBR</name>